<dbReference type="InterPro" id="IPR011004">
    <property type="entry name" value="Trimer_LpxA-like_sf"/>
</dbReference>
<evidence type="ECO:0000313" key="6">
    <source>
        <dbReference type="EMBL" id="MDT0350723.1"/>
    </source>
</evidence>
<feature type="transmembrane region" description="Helical" evidence="4">
    <location>
        <begin position="942"/>
        <end position="964"/>
    </location>
</feature>
<feature type="compositionally biased region" description="Low complexity" evidence="3">
    <location>
        <begin position="1228"/>
        <end position="1239"/>
    </location>
</feature>
<feature type="region of interest" description="Disordered" evidence="3">
    <location>
        <begin position="1"/>
        <end position="77"/>
    </location>
</feature>
<keyword evidence="4" id="KW-0472">Membrane</keyword>
<keyword evidence="4" id="KW-0812">Transmembrane</keyword>
<feature type="transmembrane region" description="Helical" evidence="4">
    <location>
        <begin position="1165"/>
        <end position="1189"/>
    </location>
</feature>
<dbReference type="Pfam" id="PF00550">
    <property type="entry name" value="PP-binding"/>
    <property type="match status" value="3"/>
</dbReference>
<comment type="caution">
    <text evidence="6">The sequence shown here is derived from an EMBL/GenBank/DDBJ whole genome shotgun (WGS) entry which is preliminary data.</text>
</comment>
<dbReference type="InterPro" id="IPR009081">
    <property type="entry name" value="PP-bd_ACP"/>
</dbReference>
<evidence type="ECO:0000256" key="4">
    <source>
        <dbReference type="SAM" id="Phobius"/>
    </source>
</evidence>
<feature type="domain" description="Carrier" evidence="5">
    <location>
        <begin position="291"/>
        <end position="372"/>
    </location>
</feature>
<dbReference type="Gene3D" id="1.10.1200.10">
    <property type="entry name" value="ACP-like"/>
    <property type="match status" value="3"/>
</dbReference>
<keyword evidence="7" id="KW-1185">Reference proteome</keyword>
<evidence type="ECO:0000259" key="5">
    <source>
        <dbReference type="PROSITE" id="PS50075"/>
    </source>
</evidence>
<feature type="compositionally biased region" description="Low complexity" evidence="3">
    <location>
        <begin position="8"/>
        <end position="77"/>
    </location>
</feature>
<evidence type="ECO:0000256" key="3">
    <source>
        <dbReference type="SAM" id="MobiDB-lite"/>
    </source>
</evidence>
<proteinExistence type="predicted"/>
<dbReference type="InterPro" id="IPR012728">
    <property type="entry name" value="Pls/PosA_C"/>
</dbReference>
<dbReference type="PANTHER" id="PTHR43300">
    <property type="entry name" value="ACETYLTRANSFERASE"/>
    <property type="match status" value="1"/>
</dbReference>
<dbReference type="Gene3D" id="2.160.10.10">
    <property type="entry name" value="Hexapeptide repeat proteins"/>
    <property type="match status" value="2"/>
</dbReference>
<feature type="transmembrane region" description="Helical" evidence="4">
    <location>
        <begin position="693"/>
        <end position="719"/>
    </location>
</feature>
<feature type="region of interest" description="Disordered" evidence="3">
    <location>
        <begin position="384"/>
        <end position="409"/>
    </location>
</feature>
<dbReference type="NCBIfam" id="TIGR02353">
    <property type="entry name" value="NRPS_term_dom"/>
    <property type="match status" value="1"/>
</dbReference>
<sequence>MSAETGEAPAEVPPTTRVPRVPAETGEAPAETPPTTRVPRVPRSAPRTAIAAPPTAPTTRVPVQAPGAAAAVPPTTRVPRVPCAAPRTTVVAPPTVAITRVPVPAPVVTPPAPAAVPAPATAAPTGTAAALAEVLAGVLSVDRVSVDAHFFDDLGADSMVMARFCAQVRKRDDLPSVSIKDVYRHTTIGGLAGALAPAAAPVAVPTSAASSAPIADAFAEVLAGVLGVDRVSVDAHFFDDLGADSMVMARFCAQLRKRDDLPSVSIKDVYRHTTISGLAGALAPVVAPATSAPSPVADAFADAFAEVLADVLGVAQVSVDAHFFDDLGADSMVMARFCARARKRDDLPSVSIKDVYAHPTINGLAAEFAPAASTTAVAPTTAVPSTSAGAPVQAAAPVRTSDPVDEAGPPTGTPRYVLCGALQLLIFLAYSAVASVVAVRGVEWVTGAVAVADVYLRSVAFTTGTFVALCLLPIVAKWVLIGRWRPRQFRVWSMAYLRFWVVKVLIRSNPLAAFVGSPIYVLYLRALGAKIGRDVTILSGPVPACPDLLTVGDGTIVRKEALVSCYRAHDGVIQTGAVTLGRDVLVGEKTVLDIGTSMGDGAQLGHSSSLHSGQAVPAGEHWHGSPAERTDVDYRTVANEPRSVVRRVAFPAVQLLSLLVSLPLGLAVVRLLYLEFPVMAQLLDDGTAALQRGNFYLEVLIVSTVLFFGAILIGFVVVVTVPRLLNLFITPDRVYRLYGFHYLVHRLIAALSNQKFFTELFGDSSYIVGYLRSIGYKLTPVVQTGSNFGMAVQHENPFLSAVGRGTVVADGLSLLNADYSSTSFRVSRVSIGGENFLGNHIAYPAQGRTGDNCLLGTKVLVPIDGELREGVGLLGSPSFEIPRTVARDSNLDVADPDELRRNLAAKNRHNAVTVLLRLLSRWGHMFVLTLLTLGALNHYQAWGALAFVPLTIVGLLFTVVYFVAVERAVDRLQVLAPQGCSIYDRAFWRHERAWKVPSETYYKAFDGTPFKTLVWRMLGVRIGRRVFDDGCTLTERSFAAVGDHSTLNAGSTIQCHSQEDGAFKSDHTVVGAGCTLGVGSFVHYGVRIGDGAVLAPDSFLMKGEEIAPHGRWGGNPAIEIFDTLHDLRDVLGTAATGLSGRPDGGWAEPWGPDGRPGRQVPARRVLRLAAPAALGTLIVLALSGGTAVATGMSTPFGPAVAAPVPAVAGPTTPPPSSAPVPGPPVESTVAPKPTATTAPVKRRISRPNSTSTRTTARAATTATTTATTTAAATSATTSARATPTTRATTTSPRTTTTSPRSTTTSPRATSTASTTSTSGDTGDGER</sequence>
<keyword evidence="1" id="KW-0596">Phosphopantetheine</keyword>
<dbReference type="SUPFAM" id="SSF51161">
    <property type="entry name" value="Trimeric LpxA-like enzymes"/>
    <property type="match status" value="2"/>
</dbReference>
<organism evidence="6 7">
    <name type="scientific">Pseudonocardia charpentierae</name>
    <dbReference type="NCBI Taxonomy" id="3075545"/>
    <lineage>
        <taxon>Bacteria</taxon>
        <taxon>Bacillati</taxon>
        <taxon>Actinomycetota</taxon>
        <taxon>Actinomycetes</taxon>
        <taxon>Pseudonocardiales</taxon>
        <taxon>Pseudonocardiaceae</taxon>
        <taxon>Pseudonocardia</taxon>
    </lineage>
</organism>
<evidence type="ECO:0000256" key="1">
    <source>
        <dbReference type="ARBA" id="ARBA00022450"/>
    </source>
</evidence>
<gene>
    <name evidence="6" type="ORF">RM445_14420</name>
</gene>
<feature type="transmembrane region" description="Helical" evidence="4">
    <location>
        <begin position="652"/>
        <end position="673"/>
    </location>
</feature>
<dbReference type="InterPro" id="IPR036736">
    <property type="entry name" value="ACP-like_sf"/>
</dbReference>
<feature type="transmembrane region" description="Helical" evidence="4">
    <location>
        <begin position="454"/>
        <end position="480"/>
    </location>
</feature>
<dbReference type="RefSeq" id="WP_311556754.1">
    <property type="nucleotide sequence ID" value="NZ_JAVREJ010000009.1"/>
</dbReference>
<dbReference type="Proteomes" id="UP001183202">
    <property type="component" value="Unassembled WGS sequence"/>
</dbReference>
<reference evidence="7" key="1">
    <citation type="submission" date="2023-07" db="EMBL/GenBank/DDBJ databases">
        <title>30 novel species of actinomycetes from the DSMZ collection.</title>
        <authorList>
            <person name="Nouioui I."/>
        </authorList>
    </citation>
    <scope>NUCLEOTIDE SEQUENCE [LARGE SCALE GENOMIC DNA]</scope>
    <source>
        <strain evidence="7">DSM 45834</strain>
    </source>
</reference>
<accession>A0ABU2NCG6</accession>
<dbReference type="InterPro" id="IPR050179">
    <property type="entry name" value="Trans_hexapeptide_repeat"/>
</dbReference>
<protein>
    <submittedName>
        <fullName evidence="6">Phosphopantetheine-binding protein</fullName>
    </submittedName>
</protein>
<name>A0ABU2NCG6_9PSEU</name>
<feature type="compositionally biased region" description="Low complexity" evidence="3">
    <location>
        <begin position="1249"/>
        <end position="1318"/>
    </location>
</feature>
<feature type="region of interest" description="Disordered" evidence="3">
    <location>
        <begin position="1209"/>
        <end position="1326"/>
    </location>
</feature>
<feature type="region of interest" description="Disordered" evidence="3">
    <location>
        <begin position="1135"/>
        <end position="1159"/>
    </location>
</feature>
<dbReference type="PROSITE" id="PS50075">
    <property type="entry name" value="CARRIER"/>
    <property type="match status" value="3"/>
</dbReference>
<dbReference type="PANTHER" id="PTHR43300:SF11">
    <property type="entry name" value="ACETYLTRANSFERASE RV3034C-RELATED"/>
    <property type="match status" value="1"/>
</dbReference>
<dbReference type="Pfam" id="PF14602">
    <property type="entry name" value="Hexapep_2"/>
    <property type="match status" value="1"/>
</dbReference>
<feature type="transmembrane region" description="Helical" evidence="4">
    <location>
        <begin position="914"/>
        <end position="936"/>
    </location>
</feature>
<evidence type="ECO:0000313" key="7">
    <source>
        <dbReference type="Proteomes" id="UP001183202"/>
    </source>
</evidence>
<dbReference type="EMBL" id="JAVREJ010000009">
    <property type="protein sequence ID" value="MDT0350723.1"/>
    <property type="molecule type" value="Genomic_DNA"/>
</dbReference>
<evidence type="ECO:0000256" key="2">
    <source>
        <dbReference type="ARBA" id="ARBA00022553"/>
    </source>
</evidence>
<dbReference type="InterPro" id="IPR020806">
    <property type="entry name" value="PKS_PP-bd"/>
</dbReference>
<dbReference type="InterPro" id="IPR001451">
    <property type="entry name" value="Hexapep"/>
</dbReference>
<feature type="transmembrane region" description="Helical" evidence="4">
    <location>
        <begin position="421"/>
        <end position="442"/>
    </location>
</feature>
<dbReference type="SMART" id="SM00823">
    <property type="entry name" value="PKS_PP"/>
    <property type="match status" value="3"/>
</dbReference>
<feature type="compositionally biased region" description="Pro residues" evidence="3">
    <location>
        <begin position="1211"/>
        <end position="1224"/>
    </location>
</feature>
<feature type="domain" description="Carrier" evidence="5">
    <location>
        <begin position="209"/>
        <end position="286"/>
    </location>
</feature>
<feature type="domain" description="Carrier" evidence="5">
    <location>
        <begin position="122"/>
        <end position="199"/>
    </location>
</feature>
<keyword evidence="2" id="KW-0597">Phosphoprotein</keyword>
<dbReference type="SUPFAM" id="SSF47336">
    <property type="entry name" value="ACP-like"/>
    <property type="match status" value="3"/>
</dbReference>
<keyword evidence="4" id="KW-1133">Transmembrane helix</keyword>